<dbReference type="InterPro" id="IPR050126">
    <property type="entry name" value="Ap4A_hydrolase"/>
</dbReference>
<dbReference type="Gene3D" id="3.60.21.10">
    <property type="match status" value="1"/>
</dbReference>
<accession>A0ABW9X8Q9</accession>
<keyword evidence="3" id="KW-1185">Reference proteome</keyword>
<comment type="caution">
    <text evidence="2">The sequence shown here is derived from an EMBL/GenBank/DDBJ whole genome shotgun (WGS) entry which is preliminary data.</text>
</comment>
<dbReference type="PANTHER" id="PTHR42850">
    <property type="entry name" value="METALLOPHOSPHOESTERASE"/>
    <property type="match status" value="1"/>
</dbReference>
<sequence>MIYVMSDIHGDFQSFYKMLVKINFSSYDELFILGDIVDKGKENLCLLDFIWKSENIYLLKGNHEYLFERYLQGIVTAEIWDACGGTATRQEVDRLSADKKADILMFLKGLPIYRNITIKDKSYFLTHSGYHADFEIIDPKTGLVDIQKSVDSAVAWDQEQYLFSDDIHYIPQKIKFDKRIIVGHYATLFLTEYGQANIYYGERYIDIDTGNERRNRGGRLACLRLNDGKEYYV</sequence>
<dbReference type="Proteomes" id="UP000452293">
    <property type="component" value="Unassembled WGS sequence"/>
</dbReference>
<name>A0ABW9X8Q9_9FIRM</name>
<protein>
    <recommendedName>
        <fullName evidence="1">Calcineurin-like phosphoesterase domain-containing protein</fullName>
    </recommendedName>
</protein>
<evidence type="ECO:0000313" key="3">
    <source>
        <dbReference type="Proteomes" id="UP000452293"/>
    </source>
</evidence>
<dbReference type="SUPFAM" id="SSF56300">
    <property type="entry name" value="Metallo-dependent phosphatases"/>
    <property type="match status" value="1"/>
</dbReference>
<evidence type="ECO:0000313" key="2">
    <source>
        <dbReference type="EMBL" id="MZL78836.1"/>
    </source>
</evidence>
<evidence type="ECO:0000259" key="1">
    <source>
        <dbReference type="Pfam" id="PF00149"/>
    </source>
</evidence>
<organism evidence="2 3">
    <name type="scientific">Blautia massiliensis</name>
    <name type="common">ex Durand et al. 2017</name>
    <dbReference type="NCBI Taxonomy" id="1737424"/>
    <lineage>
        <taxon>Bacteria</taxon>
        <taxon>Bacillati</taxon>
        <taxon>Bacillota</taxon>
        <taxon>Clostridia</taxon>
        <taxon>Lachnospirales</taxon>
        <taxon>Lachnospiraceae</taxon>
        <taxon>Blautia</taxon>
    </lineage>
</organism>
<dbReference type="RefSeq" id="WP_129976107.1">
    <property type="nucleotide sequence ID" value="NZ_JBKVJM010000013.1"/>
</dbReference>
<gene>
    <name evidence="2" type="ORF">GT718_16105</name>
</gene>
<dbReference type="EMBL" id="WWVW01000042">
    <property type="protein sequence ID" value="MZL78836.1"/>
    <property type="molecule type" value="Genomic_DNA"/>
</dbReference>
<dbReference type="Pfam" id="PF00149">
    <property type="entry name" value="Metallophos"/>
    <property type="match status" value="1"/>
</dbReference>
<dbReference type="InterPro" id="IPR004843">
    <property type="entry name" value="Calcineurin-like_PHP"/>
</dbReference>
<feature type="domain" description="Calcineurin-like phosphoesterase" evidence="1">
    <location>
        <begin position="2"/>
        <end position="194"/>
    </location>
</feature>
<proteinExistence type="predicted"/>
<dbReference type="InterPro" id="IPR029052">
    <property type="entry name" value="Metallo-depent_PP-like"/>
</dbReference>
<reference evidence="2 3" key="1">
    <citation type="journal article" date="2019" name="Nat. Med.">
        <title>A library of human gut bacterial isolates paired with longitudinal multiomics data enables mechanistic microbiome research.</title>
        <authorList>
            <person name="Poyet M."/>
            <person name="Groussin M."/>
            <person name="Gibbons S.M."/>
            <person name="Avila-Pacheco J."/>
            <person name="Jiang X."/>
            <person name="Kearney S.M."/>
            <person name="Perrotta A.R."/>
            <person name="Berdy B."/>
            <person name="Zhao S."/>
            <person name="Lieberman T.D."/>
            <person name="Swanson P.K."/>
            <person name="Smith M."/>
            <person name="Roesemann S."/>
            <person name="Alexander J.E."/>
            <person name="Rich S.A."/>
            <person name="Livny J."/>
            <person name="Vlamakis H."/>
            <person name="Clish C."/>
            <person name="Bullock K."/>
            <person name="Deik A."/>
            <person name="Scott J."/>
            <person name="Pierce K.A."/>
            <person name="Xavier R.J."/>
            <person name="Alm E.J."/>
        </authorList>
    </citation>
    <scope>NUCLEOTIDE SEQUENCE [LARGE SCALE GENOMIC DNA]</scope>
    <source>
        <strain evidence="2 3">BIOML-A1</strain>
    </source>
</reference>